<keyword evidence="1" id="KW-0175">Coiled coil</keyword>
<evidence type="ECO:0000256" key="1">
    <source>
        <dbReference type="SAM" id="Coils"/>
    </source>
</evidence>
<keyword evidence="3" id="KW-1185">Reference proteome</keyword>
<name>A0AAD5X3R9_9FUNG</name>
<dbReference type="AlphaFoldDB" id="A0AAD5X3R9"/>
<dbReference type="Proteomes" id="UP001212841">
    <property type="component" value="Unassembled WGS sequence"/>
</dbReference>
<protein>
    <submittedName>
        <fullName evidence="2">Uncharacterized protein</fullName>
    </submittedName>
</protein>
<comment type="caution">
    <text evidence="2">The sequence shown here is derived from an EMBL/GenBank/DDBJ whole genome shotgun (WGS) entry which is preliminary data.</text>
</comment>
<reference evidence="2" key="1">
    <citation type="submission" date="2020-05" db="EMBL/GenBank/DDBJ databases">
        <title>Phylogenomic resolution of chytrid fungi.</title>
        <authorList>
            <person name="Stajich J.E."/>
            <person name="Amses K."/>
            <person name="Simmons R."/>
            <person name="Seto K."/>
            <person name="Myers J."/>
            <person name="Bonds A."/>
            <person name="Quandt C.A."/>
            <person name="Barry K."/>
            <person name="Liu P."/>
            <person name="Grigoriev I."/>
            <person name="Longcore J.E."/>
            <person name="James T.Y."/>
        </authorList>
    </citation>
    <scope>NUCLEOTIDE SEQUENCE</scope>
    <source>
        <strain evidence="2">JEL0318</strain>
    </source>
</reference>
<evidence type="ECO:0000313" key="3">
    <source>
        <dbReference type="Proteomes" id="UP001212841"/>
    </source>
</evidence>
<sequence>MALDVAHGLSESAFVDVSIPKIGGPNLDLRIDRAMFGHMYTSGRDKMKAFVQELLRGCVIGMEEVNVVRVLGCAGGYFMENLREMFGKAEVEKVQCRGEVCCYGAVTIGSSMERDGSGVSVDFTRGVARQRTALARRREHLARKSAVDEEMRDRKVTQIEKMKERWTELARPVKEIPEAMGFVFKSDVNSALKETRSKLLHSNLLPDVKSCLEERIKDYQKALQALSNADDGLARQLRSSFDHIQNAEKDLEKLQRVVTRWNRRFSVLNDAVKVLDRDREKEIEEDRVLTFHGMTGLRSKVVESGKVLVLGNSVSFQINGITWPEDVEECKENVLDIVKTVGGEGWVGGVKKVAEDPKKLSIHCTSHPNALLLRRVVRDGHLSYCDDIIQEAEPARRFAPFSLANNNRMVQKSLDWYSDLHDRPTSATGFNGLKREYGADWKRGGFGVDEAAVYRETRALMSDWGRRKRYRKTGFLTPVTNDDWENLSRKEDFWKWLIVLIRDVVRTSSPTLPPPTKITGYKAGLTGELTRRGVTRNEGWARKAADPKAFTDFDDPGDREKAVLFLEECKRADRGFRQVHPTQSVSDIDC</sequence>
<evidence type="ECO:0000313" key="2">
    <source>
        <dbReference type="EMBL" id="KAJ3049518.1"/>
    </source>
</evidence>
<organism evidence="2 3">
    <name type="scientific">Rhizophlyctis rosea</name>
    <dbReference type="NCBI Taxonomy" id="64517"/>
    <lineage>
        <taxon>Eukaryota</taxon>
        <taxon>Fungi</taxon>
        <taxon>Fungi incertae sedis</taxon>
        <taxon>Chytridiomycota</taxon>
        <taxon>Chytridiomycota incertae sedis</taxon>
        <taxon>Chytridiomycetes</taxon>
        <taxon>Rhizophlyctidales</taxon>
        <taxon>Rhizophlyctidaceae</taxon>
        <taxon>Rhizophlyctis</taxon>
    </lineage>
</organism>
<gene>
    <name evidence="2" type="ORF">HK097_009501</name>
</gene>
<accession>A0AAD5X3R9</accession>
<dbReference type="EMBL" id="JADGJD010000632">
    <property type="protein sequence ID" value="KAJ3049518.1"/>
    <property type="molecule type" value="Genomic_DNA"/>
</dbReference>
<feature type="coiled-coil region" evidence="1">
    <location>
        <begin position="209"/>
        <end position="264"/>
    </location>
</feature>
<proteinExistence type="predicted"/>